<feature type="transmembrane region" description="Helical" evidence="5">
    <location>
        <begin position="56"/>
        <end position="74"/>
    </location>
</feature>
<dbReference type="InterPro" id="IPR026870">
    <property type="entry name" value="Zinc_ribbon_dom"/>
</dbReference>
<comment type="caution">
    <text evidence="8">The sequence shown here is derived from an EMBL/GenBank/DDBJ whole genome shotgun (WGS) entry which is preliminary data.</text>
</comment>
<evidence type="ECO:0000256" key="4">
    <source>
        <dbReference type="ARBA" id="ARBA00023136"/>
    </source>
</evidence>
<keyword evidence="4 5" id="KW-0472">Membrane</keyword>
<comment type="subcellular location">
    <subcellularLocation>
        <location evidence="1">Membrane</location>
        <topology evidence="1">Multi-pass membrane protein</topology>
    </subcellularLocation>
</comment>
<evidence type="ECO:0000259" key="6">
    <source>
        <dbReference type="Pfam" id="PF05154"/>
    </source>
</evidence>
<accession>A0A9D1R6D3</accession>
<evidence type="ECO:0000256" key="1">
    <source>
        <dbReference type="ARBA" id="ARBA00004141"/>
    </source>
</evidence>
<feature type="transmembrane region" description="Helical" evidence="5">
    <location>
        <begin position="86"/>
        <end position="113"/>
    </location>
</feature>
<dbReference type="GO" id="GO:0016020">
    <property type="term" value="C:membrane"/>
    <property type="evidence" value="ECO:0007669"/>
    <property type="project" value="UniProtKB-SubCell"/>
</dbReference>
<name>A0A9D1R6D3_9FIRM</name>
<sequence length="134" mass="13885">MTDEAVMCVKCGVAKGHGSNYCQNCGKPVAPNAEVCLNCGVRVANTAAASGSKSKMAAGLLGIFLGCFGVHNFYLGYTAKAVTQLVLTLVGCVLSCIVIGIFLVLGIWIWGLIEGIMILTGKINTDAQGNLLSE</sequence>
<evidence type="ECO:0000256" key="2">
    <source>
        <dbReference type="ARBA" id="ARBA00022692"/>
    </source>
</evidence>
<dbReference type="AlphaFoldDB" id="A0A9D1R6D3"/>
<keyword evidence="3 5" id="KW-1133">Transmembrane helix</keyword>
<dbReference type="Pfam" id="PF13240">
    <property type="entry name" value="Zn_Ribbon_1"/>
    <property type="match status" value="1"/>
</dbReference>
<evidence type="ECO:0000256" key="5">
    <source>
        <dbReference type="SAM" id="Phobius"/>
    </source>
</evidence>
<proteinExistence type="predicted"/>
<dbReference type="EMBL" id="DXGH01000071">
    <property type="protein sequence ID" value="HIW82353.1"/>
    <property type="molecule type" value="Genomic_DNA"/>
</dbReference>
<evidence type="ECO:0000259" key="7">
    <source>
        <dbReference type="Pfam" id="PF13240"/>
    </source>
</evidence>
<feature type="domain" description="TM2" evidence="6">
    <location>
        <begin position="52"/>
        <end position="99"/>
    </location>
</feature>
<keyword evidence="2 5" id="KW-0812">Transmembrane</keyword>
<dbReference type="InterPro" id="IPR007829">
    <property type="entry name" value="TM2"/>
</dbReference>
<gene>
    <name evidence="8" type="ORF">H9742_12690</name>
</gene>
<evidence type="ECO:0000256" key="3">
    <source>
        <dbReference type="ARBA" id="ARBA00022989"/>
    </source>
</evidence>
<feature type="domain" description="Zinc-ribbon" evidence="7">
    <location>
        <begin position="21"/>
        <end position="40"/>
    </location>
</feature>
<organism evidence="8 9">
    <name type="scientific">Candidatus Acetatifactor stercoripullorum</name>
    <dbReference type="NCBI Taxonomy" id="2838414"/>
    <lineage>
        <taxon>Bacteria</taxon>
        <taxon>Bacillati</taxon>
        <taxon>Bacillota</taxon>
        <taxon>Clostridia</taxon>
        <taxon>Lachnospirales</taxon>
        <taxon>Lachnospiraceae</taxon>
        <taxon>Acetatifactor</taxon>
    </lineage>
</organism>
<reference evidence="8" key="1">
    <citation type="journal article" date="2021" name="PeerJ">
        <title>Extensive microbial diversity within the chicken gut microbiome revealed by metagenomics and culture.</title>
        <authorList>
            <person name="Gilroy R."/>
            <person name="Ravi A."/>
            <person name="Getino M."/>
            <person name="Pursley I."/>
            <person name="Horton D.L."/>
            <person name="Alikhan N.F."/>
            <person name="Baker D."/>
            <person name="Gharbi K."/>
            <person name="Hall N."/>
            <person name="Watson M."/>
            <person name="Adriaenssens E.M."/>
            <person name="Foster-Nyarko E."/>
            <person name="Jarju S."/>
            <person name="Secka A."/>
            <person name="Antonio M."/>
            <person name="Oren A."/>
            <person name="Chaudhuri R.R."/>
            <person name="La Ragione R."/>
            <person name="Hildebrand F."/>
            <person name="Pallen M.J."/>
        </authorList>
    </citation>
    <scope>NUCLEOTIDE SEQUENCE</scope>
    <source>
        <strain evidence="8">CHK195-6426</strain>
    </source>
</reference>
<dbReference type="Pfam" id="PF05154">
    <property type="entry name" value="TM2"/>
    <property type="match status" value="1"/>
</dbReference>
<reference evidence="8" key="2">
    <citation type="submission" date="2021-04" db="EMBL/GenBank/DDBJ databases">
        <authorList>
            <person name="Gilroy R."/>
        </authorList>
    </citation>
    <scope>NUCLEOTIDE SEQUENCE</scope>
    <source>
        <strain evidence="8">CHK195-6426</strain>
    </source>
</reference>
<evidence type="ECO:0000313" key="9">
    <source>
        <dbReference type="Proteomes" id="UP000824265"/>
    </source>
</evidence>
<evidence type="ECO:0000313" key="8">
    <source>
        <dbReference type="EMBL" id="HIW82353.1"/>
    </source>
</evidence>
<dbReference type="Proteomes" id="UP000824265">
    <property type="component" value="Unassembled WGS sequence"/>
</dbReference>
<protein>
    <submittedName>
        <fullName evidence="8">NINE protein</fullName>
    </submittedName>
</protein>